<dbReference type="Pfam" id="PF07690">
    <property type="entry name" value="MFS_1"/>
    <property type="match status" value="1"/>
</dbReference>
<keyword evidence="6 7" id="KW-0472">Membrane</keyword>
<sequence>MHQGPGQLLRQRRFGPFFATQFLGAFNDNVFKNALIILVTFQGLRSAGMDSDFLVNLCAGLFILPFFLFSATAGQIADKFEKSQLIRIIKALEVGLMGLAVAGFWLDSPLFLIGVLFLMGVQSTFFGPIKYGILPQHLREKELIGGNALVEMGTFLAILLGIIAGSKLISLDGGAIWVSTTLMGVGLLGLLFSWKIPTATPSDPGLRLHWNPFKETWRTIGYAREVDSVFKSVLGISWFWFFGTTLLTQLPNFSREVLFVNEDVYIVLLAMFSVGVGLGSMLCERLSGDVVEIGLVPIGSFLLTVFCADLYFASDFPARDTLMGWSAFWAQHGSGRVLMDVTLIGVSGGFFIVPLYALVQQRSHPERRSRVIAGNNILNALAMVLSSVMAIALLAAGVTIPELFLLTAVLNALVAVYIYTLVPEFVMRCLVWLIVNTLYRVRKENLERIPRTGAALIVCNHVSFVDALVVAACTRRPVRFVMDHRIFQVPVLSFIFRTARAIPIAGKKDDPDTMERAFDTIDKALRQGELVCIFPEGRLTTDGEVDDFRPGVERILDRNPVPVIPMALQGLWGSFFSRIDGPPMRRPFRRVWSRIGLVVGTSIVPGDATAKRMRDEVVALRDG</sequence>
<dbReference type="InterPro" id="IPR002123">
    <property type="entry name" value="Plipid/glycerol_acylTrfase"/>
</dbReference>
<feature type="transmembrane region" description="Helical" evidence="7">
    <location>
        <begin position="111"/>
        <end position="131"/>
    </location>
</feature>
<keyword evidence="2" id="KW-0813">Transport</keyword>
<dbReference type="AlphaFoldDB" id="A0A2A2I392"/>
<keyword evidence="9" id="KW-0012">Acyltransferase</keyword>
<evidence type="ECO:0000256" key="3">
    <source>
        <dbReference type="ARBA" id="ARBA00022475"/>
    </source>
</evidence>
<dbReference type="GO" id="GO:0022857">
    <property type="term" value="F:transmembrane transporter activity"/>
    <property type="evidence" value="ECO:0007669"/>
    <property type="project" value="InterPro"/>
</dbReference>
<evidence type="ECO:0000313" key="9">
    <source>
        <dbReference type="EMBL" id="PAV25595.1"/>
    </source>
</evidence>
<dbReference type="PANTHER" id="PTHR43266">
    <property type="entry name" value="MACROLIDE-EFFLUX PROTEIN"/>
    <property type="match status" value="1"/>
</dbReference>
<keyword evidence="9" id="KW-0808">Transferase</keyword>
<accession>A0A2A2I392</accession>
<dbReference type="SMART" id="SM00563">
    <property type="entry name" value="PlsC"/>
    <property type="match status" value="1"/>
</dbReference>
<dbReference type="SUPFAM" id="SSF103473">
    <property type="entry name" value="MFS general substrate transporter"/>
    <property type="match status" value="1"/>
</dbReference>
<dbReference type="SUPFAM" id="SSF69593">
    <property type="entry name" value="Glycerol-3-phosphate (1)-acyltransferase"/>
    <property type="match status" value="1"/>
</dbReference>
<dbReference type="Proteomes" id="UP000218332">
    <property type="component" value="Unassembled WGS sequence"/>
</dbReference>
<evidence type="ECO:0000256" key="5">
    <source>
        <dbReference type="ARBA" id="ARBA00022989"/>
    </source>
</evidence>
<dbReference type="InterPro" id="IPR011701">
    <property type="entry name" value="MFS"/>
</dbReference>
<feature type="transmembrane region" description="Helical" evidence="7">
    <location>
        <begin position="53"/>
        <end position="73"/>
    </location>
</feature>
<dbReference type="Pfam" id="PF01553">
    <property type="entry name" value="Acyltransferase"/>
    <property type="match status" value="1"/>
</dbReference>
<keyword evidence="10" id="KW-1185">Reference proteome</keyword>
<feature type="transmembrane region" description="Helical" evidence="7">
    <location>
        <begin position="264"/>
        <end position="283"/>
    </location>
</feature>
<evidence type="ECO:0000256" key="4">
    <source>
        <dbReference type="ARBA" id="ARBA00022692"/>
    </source>
</evidence>
<name>A0A2A2I392_9GAMM</name>
<keyword evidence="5 7" id="KW-1133">Transmembrane helix</keyword>
<evidence type="ECO:0000313" key="10">
    <source>
        <dbReference type="Proteomes" id="UP000218332"/>
    </source>
</evidence>
<feature type="domain" description="Phospholipid/glycerol acyltransferase" evidence="8">
    <location>
        <begin position="455"/>
        <end position="571"/>
    </location>
</feature>
<feature type="transmembrane region" description="Helical" evidence="7">
    <location>
        <begin position="412"/>
        <end position="435"/>
    </location>
</feature>
<evidence type="ECO:0000256" key="2">
    <source>
        <dbReference type="ARBA" id="ARBA00022448"/>
    </source>
</evidence>
<reference evidence="9 10" key="1">
    <citation type="submission" date="2017-07" db="EMBL/GenBank/DDBJ databases">
        <title>Tamlnaduibacter salinus (Mi-7) genome sequencing.</title>
        <authorList>
            <person name="Verma A."/>
            <person name="Krishnamurthi S."/>
        </authorList>
    </citation>
    <scope>NUCLEOTIDE SEQUENCE [LARGE SCALE GENOMIC DNA]</scope>
    <source>
        <strain evidence="9 10">Mi-7</strain>
    </source>
</reference>
<evidence type="ECO:0000259" key="8">
    <source>
        <dbReference type="SMART" id="SM00563"/>
    </source>
</evidence>
<organism evidence="9 10">
    <name type="scientific">Tamilnaduibacter salinus</name>
    <dbReference type="NCBI Taxonomy" id="1484056"/>
    <lineage>
        <taxon>Bacteria</taxon>
        <taxon>Pseudomonadati</taxon>
        <taxon>Pseudomonadota</taxon>
        <taxon>Gammaproteobacteria</taxon>
        <taxon>Pseudomonadales</taxon>
        <taxon>Marinobacteraceae</taxon>
        <taxon>Tamilnaduibacter</taxon>
    </lineage>
</organism>
<dbReference type="CDD" id="cd07989">
    <property type="entry name" value="LPLAT_AGPAT-like"/>
    <property type="match status" value="1"/>
</dbReference>
<dbReference type="InterPro" id="IPR036259">
    <property type="entry name" value="MFS_trans_sf"/>
</dbReference>
<dbReference type="GO" id="GO:0016746">
    <property type="term" value="F:acyltransferase activity"/>
    <property type="evidence" value="ECO:0007669"/>
    <property type="project" value="UniProtKB-KW"/>
</dbReference>
<evidence type="ECO:0000256" key="6">
    <source>
        <dbReference type="ARBA" id="ARBA00023136"/>
    </source>
</evidence>
<feature type="transmembrane region" description="Helical" evidence="7">
    <location>
        <begin position="337"/>
        <end position="359"/>
    </location>
</feature>
<feature type="transmembrane region" description="Helical" evidence="7">
    <location>
        <begin position="143"/>
        <end position="163"/>
    </location>
</feature>
<dbReference type="EMBL" id="NMPM01000054">
    <property type="protein sequence ID" value="PAV25595.1"/>
    <property type="molecule type" value="Genomic_DNA"/>
</dbReference>
<dbReference type="CDD" id="cd06173">
    <property type="entry name" value="MFS_MefA_like"/>
    <property type="match status" value="1"/>
</dbReference>
<protein>
    <submittedName>
        <fullName evidence="9">Glycerol acyltransferase</fullName>
    </submittedName>
</protein>
<dbReference type="RefSeq" id="WP_095611361.1">
    <property type="nucleotide sequence ID" value="NZ_NMPM01000054.1"/>
</dbReference>
<feature type="transmembrane region" description="Helical" evidence="7">
    <location>
        <begin position="290"/>
        <end position="313"/>
    </location>
</feature>
<comment type="subcellular location">
    <subcellularLocation>
        <location evidence="1">Cell membrane</location>
        <topology evidence="1">Multi-pass membrane protein</topology>
    </subcellularLocation>
</comment>
<evidence type="ECO:0000256" key="7">
    <source>
        <dbReference type="SAM" id="Phobius"/>
    </source>
</evidence>
<dbReference type="Gene3D" id="1.20.1250.20">
    <property type="entry name" value="MFS general substrate transporter like domains"/>
    <property type="match status" value="1"/>
</dbReference>
<comment type="caution">
    <text evidence="9">The sequence shown here is derived from an EMBL/GenBank/DDBJ whole genome shotgun (WGS) entry which is preliminary data.</text>
</comment>
<keyword evidence="3" id="KW-1003">Cell membrane</keyword>
<dbReference type="GO" id="GO:0005886">
    <property type="term" value="C:plasma membrane"/>
    <property type="evidence" value="ECO:0007669"/>
    <property type="project" value="UniProtKB-SubCell"/>
</dbReference>
<feature type="transmembrane region" description="Helical" evidence="7">
    <location>
        <begin position="233"/>
        <end position="252"/>
    </location>
</feature>
<evidence type="ECO:0000256" key="1">
    <source>
        <dbReference type="ARBA" id="ARBA00004651"/>
    </source>
</evidence>
<gene>
    <name evidence="9" type="ORF">CF392_10210</name>
</gene>
<proteinExistence type="predicted"/>
<feature type="transmembrane region" description="Helical" evidence="7">
    <location>
        <begin position="175"/>
        <end position="194"/>
    </location>
</feature>
<keyword evidence="4 7" id="KW-0812">Transmembrane</keyword>
<feature type="transmembrane region" description="Helical" evidence="7">
    <location>
        <begin position="380"/>
        <end position="400"/>
    </location>
</feature>
<dbReference type="PANTHER" id="PTHR43266:SF2">
    <property type="entry name" value="MAJOR FACILITATOR SUPERFAMILY (MFS) PROFILE DOMAIN-CONTAINING PROTEIN"/>
    <property type="match status" value="1"/>
</dbReference>
<feature type="transmembrane region" description="Helical" evidence="7">
    <location>
        <begin position="85"/>
        <end position="105"/>
    </location>
</feature>